<reference evidence="1" key="1">
    <citation type="submission" date="2020-05" db="EMBL/GenBank/DDBJ databases">
        <authorList>
            <person name="Chiriac C."/>
            <person name="Salcher M."/>
            <person name="Ghai R."/>
            <person name="Kavagutti S V."/>
        </authorList>
    </citation>
    <scope>NUCLEOTIDE SEQUENCE</scope>
</reference>
<dbReference type="AlphaFoldDB" id="A0A6J7KIK0"/>
<accession>A0A6J7KIK0</accession>
<proteinExistence type="predicted"/>
<evidence type="ECO:0000313" key="1">
    <source>
        <dbReference type="EMBL" id="CAB4955666.1"/>
    </source>
</evidence>
<name>A0A6J7KIK0_9ZZZZ</name>
<sequence>MLSAVPDSEPDSAARMWHVTLTVEGAPVSASAIREALERLSDEHPFLLAGRYAPTRAEVRYWDEALDASTAMSLAARLWDEHRVSAGLPDWQVVGVEVIDQGNFHRRGRTAHGQLGLVAAGRILPF</sequence>
<protein>
    <submittedName>
        <fullName evidence="1">Unannotated protein</fullName>
    </submittedName>
</protein>
<dbReference type="EMBL" id="CAFBNE010000059">
    <property type="protein sequence ID" value="CAB4955666.1"/>
    <property type="molecule type" value="Genomic_DNA"/>
</dbReference>
<gene>
    <name evidence="1" type="ORF">UFOPK3772_01839</name>
</gene>
<organism evidence="1">
    <name type="scientific">freshwater metagenome</name>
    <dbReference type="NCBI Taxonomy" id="449393"/>
    <lineage>
        <taxon>unclassified sequences</taxon>
        <taxon>metagenomes</taxon>
        <taxon>ecological metagenomes</taxon>
    </lineage>
</organism>